<gene>
    <name evidence="10" type="ORF">KSF_059210</name>
</gene>
<dbReference type="InterPro" id="IPR019455">
    <property type="entry name" value="Acetolactate_synth_ssu_C"/>
</dbReference>
<comment type="pathway">
    <text evidence="2 8">Amino-acid biosynthesis; L-valine biosynthesis; L-valine from pyruvate: step 1/4.</text>
</comment>
<comment type="function">
    <text evidence="8">Catalyzes the conversion of 2 pyruvate molecules into acetolactate in the first common step of the biosynthetic pathway of the branched-amino acids such as leucine, isoleucine, and valine.</text>
</comment>
<proteinExistence type="inferred from homology"/>
<evidence type="ECO:0000256" key="6">
    <source>
        <dbReference type="ARBA" id="ARBA00023304"/>
    </source>
</evidence>
<keyword evidence="8" id="KW-0808">Transferase</keyword>
<dbReference type="GO" id="GO:0009099">
    <property type="term" value="P:L-valine biosynthetic process"/>
    <property type="evidence" value="ECO:0007669"/>
    <property type="project" value="UniProtKB-UniRule"/>
</dbReference>
<dbReference type="NCBIfam" id="TIGR00119">
    <property type="entry name" value="acolac_sm"/>
    <property type="match status" value="1"/>
</dbReference>
<evidence type="ECO:0000256" key="7">
    <source>
        <dbReference type="ARBA" id="ARBA00048670"/>
    </source>
</evidence>
<name>A0A8J3N4W0_9CHLR</name>
<protein>
    <recommendedName>
        <fullName evidence="8">Acetolactate synthase small subunit</fullName>
        <shortName evidence="8">AHAS</shortName>
        <shortName evidence="8">ALS</shortName>
        <ecNumber evidence="8">2.2.1.6</ecNumber>
    </recommendedName>
    <alternativeName>
        <fullName evidence="8">Acetohydroxy-acid synthase small subunit</fullName>
    </alternativeName>
</protein>
<dbReference type="InterPro" id="IPR004789">
    <property type="entry name" value="Acetalactate_synth_ssu"/>
</dbReference>
<dbReference type="FunFam" id="3.30.70.1150:FF:000001">
    <property type="entry name" value="Acetolactate synthase small subunit"/>
    <property type="match status" value="1"/>
</dbReference>
<comment type="similarity">
    <text evidence="3 8">Belongs to the acetolactate synthase small subunit family.</text>
</comment>
<dbReference type="AlphaFoldDB" id="A0A8J3N4W0"/>
<evidence type="ECO:0000256" key="1">
    <source>
        <dbReference type="ARBA" id="ARBA00004974"/>
    </source>
</evidence>
<keyword evidence="5 8" id="KW-0028">Amino-acid biosynthesis</keyword>
<organism evidence="10 11">
    <name type="scientific">Reticulibacter mediterranei</name>
    <dbReference type="NCBI Taxonomy" id="2778369"/>
    <lineage>
        <taxon>Bacteria</taxon>
        <taxon>Bacillati</taxon>
        <taxon>Chloroflexota</taxon>
        <taxon>Ktedonobacteria</taxon>
        <taxon>Ktedonobacterales</taxon>
        <taxon>Reticulibacteraceae</taxon>
        <taxon>Reticulibacter</taxon>
    </lineage>
</organism>
<dbReference type="GO" id="GO:0009097">
    <property type="term" value="P:isoleucine biosynthetic process"/>
    <property type="evidence" value="ECO:0007669"/>
    <property type="project" value="UniProtKB-UniRule"/>
</dbReference>
<dbReference type="NCBIfam" id="NF008864">
    <property type="entry name" value="PRK11895.1"/>
    <property type="match status" value="1"/>
</dbReference>
<dbReference type="RefSeq" id="WP_220206530.1">
    <property type="nucleotide sequence ID" value="NZ_BNJK01000001.1"/>
</dbReference>
<dbReference type="Gene3D" id="3.30.70.260">
    <property type="match status" value="1"/>
</dbReference>
<evidence type="ECO:0000313" key="11">
    <source>
        <dbReference type="Proteomes" id="UP000597444"/>
    </source>
</evidence>
<dbReference type="UniPathway" id="UPA00047">
    <property type="reaction ID" value="UER00055"/>
</dbReference>
<evidence type="ECO:0000256" key="4">
    <source>
        <dbReference type="ARBA" id="ARBA00011744"/>
    </source>
</evidence>
<dbReference type="InterPro" id="IPR027271">
    <property type="entry name" value="Acetolactate_synth/TF_NikR_C"/>
</dbReference>
<dbReference type="InterPro" id="IPR054480">
    <property type="entry name" value="AHAS_small-like_ACT"/>
</dbReference>
<dbReference type="UniPathway" id="UPA00049">
    <property type="reaction ID" value="UER00059"/>
</dbReference>
<dbReference type="Pfam" id="PF10369">
    <property type="entry name" value="ALS_ss_C"/>
    <property type="match status" value="1"/>
</dbReference>
<evidence type="ECO:0000259" key="9">
    <source>
        <dbReference type="PROSITE" id="PS51671"/>
    </source>
</evidence>
<dbReference type="GO" id="GO:0003984">
    <property type="term" value="F:acetolactate synthase activity"/>
    <property type="evidence" value="ECO:0007669"/>
    <property type="project" value="UniProtKB-UniRule"/>
</dbReference>
<dbReference type="InterPro" id="IPR002912">
    <property type="entry name" value="ACT_dom"/>
</dbReference>
<keyword evidence="6 8" id="KW-0100">Branched-chain amino acid biosynthesis</keyword>
<dbReference type="Pfam" id="PF22629">
    <property type="entry name" value="ACT_AHAS_ss"/>
    <property type="match status" value="1"/>
</dbReference>
<reference evidence="10" key="1">
    <citation type="submission" date="2020-10" db="EMBL/GenBank/DDBJ databases">
        <title>Taxonomic study of unclassified bacteria belonging to the class Ktedonobacteria.</title>
        <authorList>
            <person name="Yabe S."/>
            <person name="Wang C.M."/>
            <person name="Zheng Y."/>
            <person name="Sakai Y."/>
            <person name="Cavaletti L."/>
            <person name="Monciardini P."/>
            <person name="Donadio S."/>
        </authorList>
    </citation>
    <scope>NUCLEOTIDE SEQUENCE</scope>
    <source>
        <strain evidence="10">ID150040</strain>
    </source>
</reference>
<dbReference type="PROSITE" id="PS51671">
    <property type="entry name" value="ACT"/>
    <property type="match status" value="1"/>
</dbReference>
<dbReference type="GO" id="GO:0005829">
    <property type="term" value="C:cytosol"/>
    <property type="evidence" value="ECO:0007669"/>
    <property type="project" value="TreeGrafter"/>
</dbReference>
<evidence type="ECO:0000313" key="10">
    <source>
        <dbReference type="EMBL" id="GHO95873.1"/>
    </source>
</evidence>
<dbReference type="PANTHER" id="PTHR30239:SF0">
    <property type="entry name" value="ACETOLACTATE SYNTHASE SMALL SUBUNIT 1, CHLOROPLASTIC"/>
    <property type="match status" value="1"/>
</dbReference>
<dbReference type="Gene3D" id="3.30.70.1150">
    <property type="entry name" value="ACT-like. Chain A, domain 2"/>
    <property type="match status" value="1"/>
</dbReference>
<keyword evidence="11" id="KW-1185">Reference proteome</keyword>
<dbReference type="Proteomes" id="UP000597444">
    <property type="component" value="Unassembled WGS sequence"/>
</dbReference>
<evidence type="ECO:0000256" key="2">
    <source>
        <dbReference type="ARBA" id="ARBA00005025"/>
    </source>
</evidence>
<dbReference type="EC" id="2.2.1.6" evidence="8"/>
<comment type="caution">
    <text evidence="10">The sequence shown here is derived from an EMBL/GenBank/DDBJ whole genome shotgun (WGS) entry which is preliminary data.</text>
</comment>
<dbReference type="SUPFAM" id="SSF55021">
    <property type="entry name" value="ACT-like"/>
    <property type="match status" value="2"/>
</dbReference>
<comment type="subunit">
    <text evidence="4 8">Dimer of large and small chains.</text>
</comment>
<accession>A0A8J3N4W0</accession>
<evidence type="ECO:0000256" key="5">
    <source>
        <dbReference type="ARBA" id="ARBA00022605"/>
    </source>
</evidence>
<evidence type="ECO:0000256" key="8">
    <source>
        <dbReference type="RuleBase" id="RU368092"/>
    </source>
</evidence>
<feature type="domain" description="ACT" evidence="9">
    <location>
        <begin position="26"/>
        <end position="100"/>
    </location>
</feature>
<sequence length="184" mass="20431">MTNFISPLLDRPGHSDVPHNVMREHILIVLVEDRIGSVDRVVGLMRRRRANMHTLVLGRNSQPDMVRVTVVVNDSEVAVEHLVEQLRKIVDVHQVEYLTAQEAVTRELALIRVNSSADNYNEVIETAHLFGAQIVDIAPETVTVEVVGSVEKVEKFIEALNPYGIRDVARSGRVALARGTAAEA</sequence>
<dbReference type="InterPro" id="IPR045865">
    <property type="entry name" value="ACT-like_dom_sf"/>
</dbReference>
<comment type="catalytic activity">
    <reaction evidence="7 8">
        <text>2 pyruvate + H(+) = (2S)-2-acetolactate + CO2</text>
        <dbReference type="Rhea" id="RHEA:25249"/>
        <dbReference type="ChEBI" id="CHEBI:15361"/>
        <dbReference type="ChEBI" id="CHEBI:15378"/>
        <dbReference type="ChEBI" id="CHEBI:16526"/>
        <dbReference type="ChEBI" id="CHEBI:58476"/>
        <dbReference type="EC" id="2.2.1.6"/>
    </reaction>
</comment>
<evidence type="ECO:0000256" key="3">
    <source>
        <dbReference type="ARBA" id="ARBA00006341"/>
    </source>
</evidence>
<dbReference type="PANTHER" id="PTHR30239">
    <property type="entry name" value="ACETOLACTATE SYNTHASE SMALL SUBUNIT"/>
    <property type="match status" value="1"/>
</dbReference>
<comment type="pathway">
    <text evidence="1 8">Amino-acid biosynthesis; L-isoleucine biosynthesis; L-isoleucine from 2-oxobutanoate: step 1/4.</text>
</comment>
<dbReference type="EMBL" id="BNJK01000001">
    <property type="protein sequence ID" value="GHO95873.1"/>
    <property type="molecule type" value="Genomic_DNA"/>
</dbReference>
<dbReference type="GO" id="GO:1990610">
    <property type="term" value="F:acetolactate synthase regulator activity"/>
    <property type="evidence" value="ECO:0007669"/>
    <property type="project" value="UniProtKB-UniRule"/>
</dbReference>